<evidence type="ECO:0008006" key="3">
    <source>
        <dbReference type="Google" id="ProtNLM"/>
    </source>
</evidence>
<comment type="caution">
    <text evidence="1">The sequence shown here is derived from an EMBL/GenBank/DDBJ whole genome shotgun (WGS) entry which is preliminary data.</text>
</comment>
<proteinExistence type="predicted"/>
<name>A0A1J8QAG0_9AGAM</name>
<dbReference type="Proteomes" id="UP000183567">
    <property type="component" value="Unassembled WGS sequence"/>
</dbReference>
<accession>A0A1J8QAG0</accession>
<evidence type="ECO:0000313" key="1">
    <source>
        <dbReference type="EMBL" id="OJA10280.1"/>
    </source>
</evidence>
<dbReference type="EMBL" id="LVVM01005533">
    <property type="protein sequence ID" value="OJA10280.1"/>
    <property type="molecule type" value="Genomic_DNA"/>
</dbReference>
<keyword evidence="2" id="KW-1185">Reference proteome</keyword>
<evidence type="ECO:0000313" key="2">
    <source>
        <dbReference type="Proteomes" id="UP000183567"/>
    </source>
</evidence>
<dbReference type="OrthoDB" id="2151789at2759"/>
<sequence>MMDLKTTYSSLILTLPTNITGGYRGAFHWVALTEFTVPILEMLNNQTTFYGKAVAPYSGQFVSYEGIPFLTNVYDHAETETAFPSLRDSSQGSSFINVFYGWRNPADDDAMLQLGAESVAYMKQFIADAGQDVGDALLYPNCAPPGTAAVDIYGTAALERLQSIQLAVDPTNVMNLTGGWKFY</sequence>
<dbReference type="AlphaFoldDB" id="A0A1J8QAG0"/>
<protein>
    <recommendedName>
        <fullName evidence="3">Berberine/berberine-like domain-containing protein</fullName>
    </recommendedName>
</protein>
<organism evidence="1 2">
    <name type="scientific">Rhizopogon vesiculosus</name>
    <dbReference type="NCBI Taxonomy" id="180088"/>
    <lineage>
        <taxon>Eukaryota</taxon>
        <taxon>Fungi</taxon>
        <taxon>Dikarya</taxon>
        <taxon>Basidiomycota</taxon>
        <taxon>Agaricomycotina</taxon>
        <taxon>Agaricomycetes</taxon>
        <taxon>Agaricomycetidae</taxon>
        <taxon>Boletales</taxon>
        <taxon>Suillineae</taxon>
        <taxon>Rhizopogonaceae</taxon>
        <taxon>Rhizopogon</taxon>
    </lineage>
</organism>
<gene>
    <name evidence="1" type="ORF">AZE42_05000</name>
</gene>
<reference evidence="1 2" key="1">
    <citation type="submission" date="2016-03" db="EMBL/GenBank/DDBJ databases">
        <title>Comparative genomics of the ectomycorrhizal sister species Rhizopogon vinicolor and Rhizopogon vesiculosus (Basidiomycota: Boletales) reveals a divergence of the mating type B locus.</title>
        <authorList>
            <person name="Mujic A.B."/>
            <person name="Kuo A."/>
            <person name="Tritt A."/>
            <person name="Lipzen A."/>
            <person name="Chen C."/>
            <person name="Johnson J."/>
            <person name="Sharma A."/>
            <person name="Barry K."/>
            <person name="Grigoriev I.V."/>
            <person name="Spatafora J.W."/>
        </authorList>
    </citation>
    <scope>NUCLEOTIDE SEQUENCE [LARGE SCALE GENOMIC DNA]</scope>
    <source>
        <strain evidence="1 2">AM-OR11-056</strain>
    </source>
</reference>
<dbReference type="STRING" id="180088.A0A1J8QAG0"/>